<name>A0A915DWB9_9BILA</name>
<dbReference type="GO" id="GO:0016020">
    <property type="term" value="C:membrane"/>
    <property type="evidence" value="ECO:0007669"/>
    <property type="project" value="UniProtKB-SubCell"/>
</dbReference>
<dbReference type="WBParaSite" id="jg24180">
    <property type="protein sequence ID" value="jg24180"/>
    <property type="gene ID" value="jg24180"/>
</dbReference>
<dbReference type="Pfam" id="PF03208">
    <property type="entry name" value="PRA1"/>
    <property type="match status" value="1"/>
</dbReference>
<organism evidence="6 7">
    <name type="scientific">Ditylenchus dipsaci</name>
    <dbReference type="NCBI Taxonomy" id="166011"/>
    <lineage>
        <taxon>Eukaryota</taxon>
        <taxon>Metazoa</taxon>
        <taxon>Ecdysozoa</taxon>
        <taxon>Nematoda</taxon>
        <taxon>Chromadorea</taxon>
        <taxon>Rhabditida</taxon>
        <taxon>Tylenchina</taxon>
        <taxon>Tylenchomorpha</taxon>
        <taxon>Sphaerularioidea</taxon>
        <taxon>Anguinidae</taxon>
        <taxon>Anguininae</taxon>
        <taxon>Ditylenchus</taxon>
    </lineage>
</organism>
<dbReference type="PANTHER" id="PTHR12859:SF0">
    <property type="entry name" value="PRA1 FAMILY PROTEIN"/>
    <property type="match status" value="1"/>
</dbReference>
<keyword evidence="4 5" id="KW-0472">Membrane</keyword>
<evidence type="ECO:0000256" key="3">
    <source>
        <dbReference type="ARBA" id="ARBA00022989"/>
    </source>
</evidence>
<reference evidence="7" key="1">
    <citation type="submission" date="2022-11" db="UniProtKB">
        <authorList>
            <consortium name="WormBaseParasite"/>
        </authorList>
    </citation>
    <scope>IDENTIFICATION</scope>
</reference>
<feature type="transmembrane region" description="Helical" evidence="5">
    <location>
        <begin position="60"/>
        <end position="80"/>
    </location>
</feature>
<evidence type="ECO:0000256" key="1">
    <source>
        <dbReference type="ARBA" id="ARBA00004141"/>
    </source>
</evidence>
<dbReference type="PANTHER" id="PTHR12859">
    <property type="entry name" value="PRA1 PROTEIN"/>
    <property type="match status" value="1"/>
</dbReference>
<comment type="similarity">
    <text evidence="5">Belongs to the PRA1 family.</text>
</comment>
<keyword evidence="6" id="KW-1185">Reference proteome</keyword>
<dbReference type="InterPro" id="IPR004895">
    <property type="entry name" value="Prenylated_rab_accept_PRA1"/>
</dbReference>
<evidence type="ECO:0000256" key="2">
    <source>
        <dbReference type="ARBA" id="ARBA00022692"/>
    </source>
</evidence>
<evidence type="ECO:0000313" key="7">
    <source>
        <dbReference type="WBParaSite" id="jg24180"/>
    </source>
</evidence>
<keyword evidence="3 5" id="KW-1133">Transmembrane helix</keyword>
<feature type="transmembrane region" description="Helical" evidence="5">
    <location>
        <begin position="139"/>
        <end position="159"/>
    </location>
</feature>
<feature type="transmembrane region" description="Helical" evidence="5">
    <location>
        <begin position="86"/>
        <end position="104"/>
    </location>
</feature>
<comment type="subcellular location">
    <subcellularLocation>
        <location evidence="1 5">Membrane</location>
        <topology evidence="1 5">Multi-pass membrane protein</topology>
    </subcellularLocation>
</comment>
<feature type="transmembrane region" description="Helical" evidence="5">
    <location>
        <begin position="116"/>
        <end position="133"/>
    </location>
</feature>
<sequence length="195" mass="22218">MSSASADIKNNLPSVKENLIISDSLQFAPFRSLDEFLLKARFQKPQFEMKKWNNRIVQNLLYFQTNYFLLFFALFSLVSFFQFSEVMLGISAVGISAGVALFAFTSHDQIKQFRGNHPYVVLATIVLCGYYAISQLASVLSLILSLIIPAFVVLLHSSFRLRELSTKVNYHLENAKLRNTVMFSFLQSMGLHERA</sequence>
<protein>
    <recommendedName>
        <fullName evidence="5">PRA1 family protein</fullName>
    </recommendedName>
</protein>
<evidence type="ECO:0000256" key="5">
    <source>
        <dbReference type="RuleBase" id="RU363107"/>
    </source>
</evidence>
<dbReference type="Proteomes" id="UP000887574">
    <property type="component" value="Unplaced"/>
</dbReference>
<evidence type="ECO:0000313" key="6">
    <source>
        <dbReference type="Proteomes" id="UP000887574"/>
    </source>
</evidence>
<proteinExistence type="inferred from homology"/>
<evidence type="ECO:0000256" key="4">
    <source>
        <dbReference type="ARBA" id="ARBA00023136"/>
    </source>
</evidence>
<accession>A0A915DWB9</accession>
<dbReference type="AlphaFoldDB" id="A0A915DWB9"/>
<keyword evidence="2 5" id="KW-0812">Transmembrane</keyword>